<feature type="compositionally biased region" description="Basic and acidic residues" evidence="1">
    <location>
        <begin position="71"/>
        <end position="88"/>
    </location>
</feature>
<comment type="caution">
    <text evidence="2">The sequence shown here is derived from an EMBL/GenBank/DDBJ whole genome shotgun (WGS) entry which is preliminary data.</text>
</comment>
<dbReference type="OrthoDB" id="3541554at2"/>
<accession>A0A2S9PPX9</accession>
<dbReference type="EMBL" id="PVLV01000494">
    <property type="protein sequence ID" value="PRH76470.1"/>
    <property type="molecule type" value="Genomic_DNA"/>
</dbReference>
<dbReference type="RefSeq" id="WP_105871215.1">
    <property type="nucleotide sequence ID" value="NZ_PVLV01000494.1"/>
</dbReference>
<reference evidence="2 3" key="1">
    <citation type="submission" date="2018-03" db="EMBL/GenBank/DDBJ databases">
        <title>Novel Streptomyces sp. from soil.</title>
        <authorList>
            <person name="Tan G.Y.A."/>
            <person name="Lee Z.Y."/>
        </authorList>
    </citation>
    <scope>NUCLEOTIDE SEQUENCE [LARGE SCALE GENOMIC DNA]</scope>
    <source>
        <strain evidence="2 3">ST5x</strain>
    </source>
</reference>
<dbReference type="Pfam" id="PF05120">
    <property type="entry name" value="GvpG"/>
    <property type="match status" value="1"/>
</dbReference>
<sequence>MGVLTQLLTLPLAPVRGVGWVVRQVADAAENEYYDPRPVLDGLRELERELTEGRIDTEEFDRREDELLDKLEEIRRHQGAAPDRHDPPQEDFPP</sequence>
<dbReference type="Proteomes" id="UP000239322">
    <property type="component" value="Unassembled WGS sequence"/>
</dbReference>
<evidence type="ECO:0000256" key="1">
    <source>
        <dbReference type="SAM" id="MobiDB-lite"/>
    </source>
</evidence>
<gene>
    <name evidence="2" type="ORF">C6N75_25395</name>
</gene>
<dbReference type="InterPro" id="IPR007804">
    <property type="entry name" value="GvpG"/>
</dbReference>
<dbReference type="AlphaFoldDB" id="A0A2S9PPX9"/>
<evidence type="ECO:0000313" key="2">
    <source>
        <dbReference type="EMBL" id="PRH76470.1"/>
    </source>
</evidence>
<evidence type="ECO:0000313" key="3">
    <source>
        <dbReference type="Proteomes" id="UP000239322"/>
    </source>
</evidence>
<feature type="region of interest" description="Disordered" evidence="1">
    <location>
        <begin position="71"/>
        <end position="94"/>
    </location>
</feature>
<protein>
    <submittedName>
        <fullName evidence="2">Gas vesicle protein</fullName>
    </submittedName>
</protein>
<proteinExistence type="predicted"/>
<organism evidence="2 3">
    <name type="scientific">Streptomyces solincola</name>
    <dbReference type="NCBI Taxonomy" id="2100817"/>
    <lineage>
        <taxon>Bacteria</taxon>
        <taxon>Bacillati</taxon>
        <taxon>Actinomycetota</taxon>
        <taxon>Actinomycetes</taxon>
        <taxon>Kitasatosporales</taxon>
        <taxon>Streptomycetaceae</taxon>
        <taxon>Streptomyces</taxon>
    </lineage>
</organism>
<keyword evidence="3" id="KW-1185">Reference proteome</keyword>
<name>A0A2S9PPX9_9ACTN</name>